<keyword evidence="7 9" id="KW-0173">Coenzyme A biosynthesis</keyword>
<dbReference type="GO" id="GO:0015937">
    <property type="term" value="P:coenzyme A biosynthetic process"/>
    <property type="evidence" value="ECO:0007669"/>
    <property type="project" value="UniProtKB-UniRule"/>
</dbReference>
<dbReference type="OrthoDB" id="9806661at2"/>
<feature type="binding site" evidence="9">
    <location>
        <begin position="9"/>
        <end position="10"/>
    </location>
    <ligand>
        <name>ATP</name>
        <dbReference type="ChEBI" id="CHEBI:30616"/>
    </ligand>
</feature>
<proteinExistence type="inferred from homology"/>
<dbReference type="RefSeq" id="WP_036256476.1">
    <property type="nucleotide sequence ID" value="NZ_CP025257.1"/>
</dbReference>
<reference evidence="11 12" key="1">
    <citation type="submission" date="2017-12" db="EMBL/GenBank/DDBJ databases">
        <title>Mesoplasma syrphidae YJS, Complete Genome.</title>
        <authorList>
            <person name="Knight T.F."/>
            <person name="Citino T."/>
            <person name="Rubinstein R."/>
            <person name="Neuschaefer Z."/>
        </authorList>
    </citation>
    <scope>NUCLEOTIDE SEQUENCE [LARGE SCALE GENOMIC DNA]</scope>
    <source>
        <strain evidence="11 12">YJS</strain>
    </source>
</reference>
<comment type="similarity">
    <text evidence="9">Belongs to the bacterial CoaD family.</text>
</comment>
<evidence type="ECO:0000256" key="8">
    <source>
        <dbReference type="ARBA" id="ARBA00029346"/>
    </source>
</evidence>
<evidence type="ECO:0000256" key="1">
    <source>
        <dbReference type="ARBA" id="ARBA00022490"/>
    </source>
</evidence>
<dbReference type="GO" id="GO:0005524">
    <property type="term" value="F:ATP binding"/>
    <property type="evidence" value="ECO:0007669"/>
    <property type="project" value="UniProtKB-KW"/>
</dbReference>
<comment type="function">
    <text evidence="9">Reversibly transfers an adenylyl group from ATP to 4'-phosphopantetheine, yielding dephospho-CoA (dPCoA) and pyrophosphate.</text>
</comment>
<feature type="binding site" evidence="9">
    <location>
        <position position="17"/>
    </location>
    <ligand>
        <name>ATP</name>
        <dbReference type="ChEBI" id="CHEBI:30616"/>
    </ligand>
</feature>
<feature type="binding site" evidence="9">
    <location>
        <begin position="124"/>
        <end position="130"/>
    </location>
    <ligand>
        <name>ATP</name>
        <dbReference type="ChEBI" id="CHEBI:30616"/>
    </ligand>
</feature>
<comment type="subcellular location">
    <subcellularLocation>
        <location evidence="9">Cytoplasm</location>
    </subcellularLocation>
</comment>
<keyword evidence="12" id="KW-1185">Reference proteome</keyword>
<comment type="cofactor">
    <cofactor evidence="9">
        <name>Mg(2+)</name>
        <dbReference type="ChEBI" id="CHEBI:18420"/>
    </cofactor>
</comment>
<dbReference type="InterPro" id="IPR001980">
    <property type="entry name" value="PPAT"/>
</dbReference>
<feature type="binding site" evidence="9">
    <location>
        <position position="41"/>
    </location>
    <ligand>
        <name>substrate</name>
    </ligand>
</feature>
<feature type="binding site" evidence="9">
    <location>
        <position position="74"/>
    </location>
    <ligand>
        <name>substrate</name>
    </ligand>
</feature>
<feature type="binding site" evidence="9">
    <location>
        <position position="9"/>
    </location>
    <ligand>
        <name>substrate</name>
    </ligand>
</feature>
<protein>
    <recommendedName>
        <fullName evidence="9">Phosphopantetheine adenylyltransferase</fullName>
        <ecNumber evidence="9">2.7.7.3</ecNumber>
    </recommendedName>
    <alternativeName>
        <fullName evidence="9">Dephospho-CoA pyrophosphorylase</fullName>
    </alternativeName>
    <alternativeName>
        <fullName evidence="9">Pantetheine-phosphate adenylyltransferase</fullName>
        <shortName evidence="9">PPAT</shortName>
    </alternativeName>
</protein>
<keyword evidence="6 9" id="KW-0460">Magnesium</keyword>
<dbReference type="NCBIfam" id="TIGR00125">
    <property type="entry name" value="cyt_tran_rel"/>
    <property type="match status" value="1"/>
</dbReference>
<dbReference type="GO" id="GO:0005737">
    <property type="term" value="C:cytoplasm"/>
    <property type="evidence" value="ECO:0007669"/>
    <property type="project" value="UniProtKB-SubCell"/>
</dbReference>
<dbReference type="PANTHER" id="PTHR21342">
    <property type="entry name" value="PHOSPHOPANTETHEINE ADENYLYLTRANSFERASE"/>
    <property type="match status" value="1"/>
</dbReference>
<gene>
    <name evidence="9 11" type="primary">coaD</name>
    <name evidence="11" type="ORF">CXP39_00800</name>
</gene>
<keyword evidence="5 9" id="KW-0067">ATP-binding</keyword>
<dbReference type="SUPFAM" id="SSF52374">
    <property type="entry name" value="Nucleotidylyl transferase"/>
    <property type="match status" value="1"/>
</dbReference>
<evidence type="ECO:0000313" key="11">
    <source>
        <dbReference type="EMBL" id="AUF83347.1"/>
    </source>
</evidence>
<dbReference type="InterPro" id="IPR014729">
    <property type="entry name" value="Rossmann-like_a/b/a_fold"/>
</dbReference>
<evidence type="ECO:0000256" key="7">
    <source>
        <dbReference type="ARBA" id="ARBA00022993"/>
    </source>
</evidence>
<evidence type="ECO:0000259" key="10">
    <source>
        <dbReference type="Pfam" id="PF01467"/>
    </source>
</evidence>
<evidence type="ECO:0000256" key="4">
    <source>
        <dbReference type="ARBA" id="ARBA00022741"/>
    </source>
</evidence>
<dbReference type="Pfam" id="PF01467">
    <property type="entry name" value="CTP_transf_like"/>
    <property type="match status" value="1"/>
</dbReference>
<feature type="site" description="Transition state stabilizer" evidence="9">
    <location>
        <position position="17"/>
    </location>
</feature>
<accession>A0A2K9C4Y8</accession>
<feature type="binding site" evidence="9">
    <location>
        <begin position="89"/>
        <end position="91"/>
    </location>
    <ligand>
        <name>ATP</name>
        <dbReference type="ChEBI" id="CHEBI:30616"/>
    </ligand>
</feature>
<feature type="domain" description="Cytidyltransferase-like" evidence="10">
    <location>
        <begin position="6"/>
        <end position="134"/>
    </location>
</feature>
<feature type="binding site" evidence="9">
    <location>
        <position position="99"/>
    </location>
    <ligand>
        <name>ATP</name>
        <dbReference type="ChEBI" id="CHEBI:30616"/>
    </ligand>
</feature>
<comment type="subunit">
    <text evidence="9">Homohexamer.</text>
</comment>
<dbReference type="PANTHER" id="PTHR21342:SF1">
    <property type="entry name" value="PHOSPHOPANTETHEINE ADENYLYLTRANSFERASE"/>
    <property type="match status" value="1"/>
</dbReference>
<comment type="catalytic activity">
    <reaction evidence="8 9">
        <text>(R)-4'-phosphopantetheine + ATP + H(+) = 3'-dephospho-CoA + diphosphate</text>
        <dbReference type="Rhea" id="RHEA:19801"/>
        <dbReference type="ChEBI" id="CHEBI:15378"/>
        <dbReference type="ChEBI" id="CHEBI:30616"/>
        <dbReference type="ChEBI" id="CHEBI:33019"/>
        <dbReference type="ChEBI" id="CHEBI:57328"/>
        <dbReference type="ChEBI" id="CHEBI:61723"/>
        <dbReference type="EC" id="2.7.7.3"/>
    </reaction>
</comment>
<evidence type="ECO:0000256" key="3">
    <source>
        <dbReference type="ARBA" id="ARBA00022695"/>
    </source>
</evidence>
<evidence type="ECO:0000313" key="12">
    <source>
        <dbReference type="Proteomes" id="UP000233419"/>
    </source>
</evidence>
<dbReference type="HAMAP" id="MF_00151">
    <property type="entry name" value="PPAT_bact"/>
    <property type="match status" value="1"/>
</dbReference>
<dbReference type="PRINTS" id="PR01020">
    <property type="entry name" value="LPSBIOSNTHSS"/>
</dbReference>
<organism evidence="11 12">
    <name type="scientific">Mesoplasma syrphidae</name>
    <dbReference type="NCBI Taxonomy" id="225999"/>
    <lineage>
        <taxon>Bacteria</taxon>
        <taxon>Bacillati</taxon>
        <taxon>Mycoplasmatota</taxon>
        <taxon>Mollicutes</taxon>
        <taxon>Entomoplasmatales</taxon>
        <taxon>Entomoplasmataceae</taxon>
        <taxon>Mesoplasma</taxon>
    </lineage>
</organism>
<evidence type="ECO:0000256" key="9">
    <source>
        <dbReference type="HAMAP-Rule" id="MF_00151"/>
    </source>
</evidence>
<dbReference type="Gene3D" id="3.40.50.620">
    <property type="entry name" value="HUPs"/>
    <property type="match status" value="1"/>
</dbReference>
<dbReference type="KEGG" id="msyr:CXP39_00800"/>
<evidence type="ECO:0000256" key="5">
    <source>
        <dbReference type="ARBA" id="ARBA00022840"/>
    </source>
</evidence>
<dbReference type="AlphaFoldDB" id="A0A2K9C4Y8"/>
<name>A0A2K9C4Y8_9MOLU</name>
<evidence type="ECO:0000256" key="2">
    <source>
        <dbReference type="ARBA" id="ARBA00022679"/>
    </source>
</evidence>
<dbReference type="EMBL" id="CP025257">
    <property type="protein sequence ID" value="AUF83347.1"/>
    <property type="molecule type" value="Genomic_DNA"/>
</dbReference>
<comment type="pathway">
    <text evidence="9">Cofactor biosynthesis; coenzyme A biosynthesis; CoA from (R)-pantothenate: step 4/5.</text>
</comment>
<dbReference type="GO" id="GO:0004595">
    <property type="term" value="F:pantetheine-phosphate adenylyltransferase activity"/>
    <property type="evidence" value="ECO:0007669"/>
    <property type="project" value="UniProtKB-UniRule"/>
</dbReference>
<dbReference type="NCBIfam" id="TIGR01510">
    <property type="entry name" value="coaD_prev_kdtB"/>
    <property type="match status" value="1"/>
</dbReference>
<evidence type="ECO:0000256" key="6">
    <source>
        <dbReference type="ARBA" id="ARBA00022842"/>
    </source>
</evidence>
<dbReference type="Proteomes" id="UP000233419">
    <property type="component" value="Chromosome"/>
</dbReference>
<keyword evidence="2 9" id="KW-0808">Transferase</keyword>
<feature type="binding site" evidence="9">
    <location>
        <position position="88"/>
    </location>
    <ligand>
        <name>substrate</name>
    </ligand>
</feature>
<keyword evidence="3 9" id="KW-0548">Nucleotidyltransferase</keyword>
<dbReference type="UniPathway" id="UPA00241">
    <property type="reaction ID" value="UER00355"/>
</dbReference>
<sequence>MKKIMFPASFDPIHQGHIKLISRALKVFDQVVVVVTNNYNKSHDQLIDERYQQVCEKLANFSNVIVIKNSDQLTAKLAQKLNIIFLLRGIRNTTDLDYEYQLANANQILNPELQTIYFFADENEKEISSTLLKEINSYQK</sequence>
<keyword evidence="4 9" id="KW-0547">Nucleotide-binding</keyword>
<dbReference type="EC" id="2.7.7.3" evidence="9"/>
<dbReference type="InterPro" id="IPR004821">
    <property type="entry name" value="Cyt_trans-like"/>
</dbReference>
<keyword evidence="1 9" id="KW-0963">Cytoplasm</keyword>